<dbReference type="AlphaFoldDB" id="F0F4K3"/>
<sequence length="43" mass="5008">MAYIPEDSKGTLKENRDRRERLPLFFLVITQSDTPCIKPATKQ</sequence>
<keyword evidence="2" id="KW-1185">Reference proteome</keyword>
<dbReference type="HOGENOM" id="CLU_3237707_0_0_10"/>
<dbReference type="STRING" id="888743.HMPREF9141_0519"/>
<accession>F0F4K3</accession>
<dbReference type="Proteomes" id="UP000005697">
    <property type="component" value="Unassembled WGS sequence"/>
</dbReference>
<reference evidence="1 2" key="1">
    <citation type="submission" date="2011-01" db="EMBL/GenBank/DDBJ databases">
        <authorList>
            <person name="Muzny D."/>
            <person name="Qin X."/>
            <person name="Deng J."/>
            <person name="Jiang H."/>
            <person name="Liu Y."/>
            <person name="Qu J."/>
            <person name="Song X.-Z."/>
            <person name="Zhang L."/>
            <person name="Thornton R."/>
            <person name="Coyle M."/>
            <person name="Francisco L."/>
            <person name="Jackson L."/>
            <person name="Javaid M."/>
            <person name="Korchina V."/>
            <person name="Kovar C."/>
            <person name="Mata R."/>
            <person name="Mathew T."/>
            <person name="Ngo R."/>
            <person name="Nguyen L."/>
            <person name="Nguyen N."/>
            <person name="Okwuonu G."/>
            <person name="Ongeri F."/>
            <person name="Pham C."/>
            <person name="Simmons D."/>
            <person name="Wilczek-Boney K."/>
            <person name="Hale W."/>
            <person name="Jakkamsetti A."/>
            <person name="Pham P."/>
            <person name="Ruth R."/>
            <person name="San Lucas F."/>
            <person name="Warren J."/>
            <person name="Zhang J."/>
            <person name="Zhao Z."/>
            <person name="Zhou C."/>
            <person name="Zhu D."/>
            <person name="Lee S."/>
            <person name="Bess C."/>
            <person name="Blankenburg K."/>
            <person name="Forbes L."/>
            <person name="Fu Q."/>
            <person name="Gubbala S."/>
            <person name="Hirani K."/>
            <person name="Jayaseelan J.C."/>
            <person name="Lara F."/>
            <person name="Munidasa M."/>
            <person name="Palculict T."/>
            <person name="Patil S."/>
            <person name="Pu L.-L."/>
            <person name="Saada N."/>
            <person name="Tang L."/>
            <person name="Weissenberger G."/>
            <person name="Zhu Y."/>
            <person name="Hemphill L."/>
            <person name="Shang Y."/>
            <person name="Youmans B."/>
            <person name="Ayvaz T."/>
            <person name="Ross M."/>
            <person name="Santibanez J."/>
            <person name="Aqrawi P."/>
            <person name="Gross S."/>
            <person name="Joshi V."/>
            <person name="Fowler G."/>
            <person name="Nazareth L."/>
            <person name="Reid J."/>
            <person name="Worley K."/>
            <person name="Petrosino J."/>
            <person name="Highlander S."/>
            <person name="Gibbs R."/>
        </authorList>
    </citation>
    <scope>NUCLEOTIDE SEQUENCE [LARGE SCALE GENOMIC DNA]</scope>
    <source>
        <strain evidence="1 2">DSM 16608</strain>
    </source>
</reference>
<gene>
    <name evidence="1" type="ORF">HMPREF9141_0519</name>
</gene>
<name>F0F4K3_9BACT</name>
<evidence type="ECO:0000313" key="1">
    <source>
        <dbReference type="EMBL" id="EGC21161.1"/>
    </source>
</evidence>
<evidence type="ECO:0000313" key="2">
    <source>
        <dbReference type="Proteomes" id="UP000005697"/>
    </source>
</evidence>
<organism evidence="1 2">
    <name type="scientific">Prevotella multiformis DSM 16608</name>
    <dbReference type="NCBI Taxonomy" id="888743"/>
    <lineage>
        <taxon>Bacteria</taxon>
        <taxon>Pseudomonadati</taxon>
        <taxon>Bacteroidota</taxon>
        <taxon>Bacteroidia</taxon>
        <taxon>Bacteroidales</taxon>
        <taxon>Prevotellaceae</taxon>
        <taxon>Prevotella</taxon>
    </lineage>
</organism>
<comment type="caution">
    <text evidence="1">The sequence shown here is derived from an EMBL/GenBank/DDBJ whole genome shotgun (WGS) entry which is preliminary data.</text>
</comment>
<proteinExistence type="predicted"/>
<dbReference type="EMBL" id="AEWX01000004">
    <property type="protein sequence ID" value="EGC21161.1"/>
    <property type="molecule type" value="Genomic_DNA"/>
</dbReference>
<protein>
    <submittedName>
        <fullName evidence="1">Uncharacterized protein</fullName>
    </submittedName>
</protein>